<evidence type="ECO:0000313" key="2">
    <source>
        <dbReference type="EMBL" id="CEA03247.1"/>
    </source>
</evidence>
<gene>
    <name evidence="2" type="ORF">BN1050_01489</name>
</gene>
<dbReference type="PATRIC" id="fig|1461583.4.peg.1445"/>
<proteinExistence type="predicted"/>
<protein>
    <recommendedName>
        <fullName evidence="3">EamA domain-containing protein</fullName>
    </recommendedName>
</protein>
<feature type="transmembrane region" description="Helical" evidence="1">
    <location>
        <begin position="33"/>
        <end position="54"/>
    </location>
</feature>
<sequence length="65" mass="7037">MRFHPSLLLVLATLLWVGNFVIGRSVSAIGYVGIFASIIAFLIWNSGGVIQIGANRAGIFLNFIM</sequence>
<dbReference type="HOGENOM" id="CLU_2844636_0_0_9"/>
<dbReference type="AlphaFoldDB" id="A0A078MCW0"/>
<keyword evidence="1" id="KW-1133">Transmembrane helix</keyword>
<evidence type="ECO:0000256" key="1">
    <source>
        <dbReference type="SAM" id="Phobius"/>
    </source>
</evidence>
<dbReference type="EMBL" id="LN483075">
    <property type="protein sequence ID" value="CEA03247.1"/>
    <property type="molecule type" value="Genomic_DNA"/>
</dbReference>
<keyword evidence="1" id="KW-0812">Transmembrane</keyword>
<accession>A0A078MCW0</accession>
<organism evidence="2">
    <name type="scientific">Metalysinibacillus saudimassiliensis</name>
    <dbReference type="NCBI Taxonomy" id="1461583"/>
    <lineage>
        <taxon>Bacteria</taxon>
        <taxon>Bacillati</taxon>
        <taxon>Bacillota</taxon>
        <taxon>Bacilli</taxon>
        <taxon>Bacillales</taxon>
        <taxon>Caryophanaceae</taxon>
        <taxon>Metalysinibacillus</taxon>
    </lineage>
</organism>
<reference evidence="2" key="1">
    <citation type="submission" date="2014-07" db="EMBL/GenBank/DDBJ databases">
        <authorList>
            <person name="Urmite Genomes Urmite Genomes"/>
        </authorList>
    </citation>
    <scope>NUCLEOTIDE SEQUENCE</scope>
    <source>
        <strain evidence="2">13S34_air</strain>
    </source>
</reference>
<name>A0A078MCW0_9BACL</name>
<evidence type="ECO:0008006" key="3">
    <source>
        <dbReference type="Google" id="ProtNLM"/>
    </source>
</evidence>
<keyword evidence="1" id="KW-0472">Membrane</keyword>